<protein>
    <submittedName>
        <fullName evidence="2">Uncharacterized protein</fullName>
    </submittedName>
</protein>
<dbReference type="PANTHER" id="PTHR47597:SF1">
    <property type="entry name" value="IS A MEMBER OF THE PF|00364 BIOTIN-REQUIRING ENZYMES FAMILY-RELATED"/>
    <property type="match status" value="1"/>
</dbReference>
<dbReference type="EMBL" id="JAJAGQ010000006">
    <property type="protein sequence ID" value="KAJ8560677.1"/>
    <property type="molecule type" value="Genomic_DNA"/>
</dbReference>
<feature type="region of interest" description="Disordered" evidence="1">
    <location>
        <begin position="25"/>
        <end position="46"/>
    </location>
</feature>
<comment type="caution">
    <text evidence="2">The sequence shown here is derived from an EMBL/GenBank/DDBJ whole genome shotgun (WGS) entry which is preliminary data.</text>
</comment>
<gene>
    <name evidence="2" type="ORF">K7X08_022537</name>
</gene>
<reference evidence="3" key="1">
    <citation type="journal article" date="2023" name="Proc. Natl. Acad. Sci. U.S.A.">
        <title>Genomic and structural basis for evolution of tropane alkaloid biosynthesis.</title>
        <authorList>
            <person name="Wanga Y.-J."/>
            <person name="Taina T."/>
            <person name="Yua J.-Y."/>
            <person name="Lia J."/>
            <person name="Xua B."/>
            <person name="Chenc J."/>
            <person name="D'Auriad J.C."/>
            <person name="Huanga J.-P."/>
            <person name="Huanga S.-X."/>
        </authorList>
    </citation>
    <scope>NUCLEOTIDE SEQUENCE [LARGE SCALE GENOMIC DNA]</scope>
    <source>
        <strain evidence="3">cv. KIB-2019</strain>
    </source>
</reference>
<evidence type="ECO:0000313" key="3">
    <source>
        <dbReference type="Proteomes" id="UP001152561"/>
    </source>
</evidence>
<organism evidence="2 3">
    <name type="scientific">Anisodus acutangulus</name>
    <dbReference type="NCBI Taxonomy" id="402998"/>
    <lineage>
        <taxon>Eukaryota</taxon>
        <taxon>Viridiplantae</taxon>
        <taxon>Streptophyta</taxon>
        <taxon>Embryophyta</taxon>
        <taxon>Tracheophyta</taxon>
        <taxon>Spermatophyta</taxon>
        <taxon>Magnoliopsida</taxon>
        <taxon>eudicotyledons</taxon>
        <taxon>Gunneridae</taxon>
        <taxon>Pentapetalae</taxon>
        <taxon>asterids</taxon>
        <taxon>lamiids</taxon>
        <taxon>Solanales</taxon>
        <taxon>Solanaceae</taxon>
        <taxon>Solanoideae</taxon>
        <taxon>Hyoscyameae</taxon>
        <taxon>Anisodus</taxon>
    </lineage>
</organism>
<accession>A0A9Q1MHV4</accession>
<dbReference type="InterPro" id="IPR053217">
    <property type="entry name" value="ACC_Biotin_Carrier"/>
</dbReference>
<evidence type="ECO:0000256" key="1">
    <source>
        <dbReference type="SAM" id="MobiDB-lite"/>
    </source>
</evidence>
<feature type="compositionally biased region" description="Basic and acidic residues" evidence="1">
    <location>
        <begin position="85"/>
        <end position="95"/>
    </location>
</feature>
<dbReference type="AlphaFoldDB" id="A0A9Q1MHV4"/>
<dbReference type="PANTHER" id="PTHR47597">
    <property type="entry name" value="IS A MEMBER OF THE PF|00364 BIOTIN-REQUIRING ENZYMES FAMILY-RELATED"/>
    <property type="match status" value="1"/>
</dbReference>
<name>A0A9Q1MHV4_9SOLA</name>
<dbReference type="Proteomes" id="UP001152561">
    <property type="component" value="Unassembled WGS sequence"/>
</dbReference>
<feature type="compositionally biased region" description="Polar residues" evidence="1">
    <location>
        <begin position="26"/>
        <end position="46"/>
    </location>
</feature>
<keyword evidence="3" id="KW-1185">Reference proteome</keyword>
<sequence>MGQSTTSLPPVSNPVTVHSSVEVVDSNGSASSTSLAITKTSPPSDGIQTMIDKAADEGSVIIQSPRVGYFRRSRTIKGKRAPPSCKEKQQVKEGQSDVSGEVIKILREDGDPVG</sequence>
<feature type="region of interest" description="Disordered" evidence="1">
    <location>
        <begin position="77"/>
        <end position="97"/>
    </location>
</feature>
<evidence type="ECO:0000313" key="2">
    <source>
        <dbReference type="EMBL" id="KAJ8560677.1"/>
    </source>
</evidence>
<proteinExistence type="predicted"/>
<dbReference type="OrthoDB" id="529457at2759"/>